<dbReference type="InterPro" id="IPR027417">
    <property type="entry name" value="P-loop_NTPase"/>
</dbReference>
<sequence length="476" mass="55003">MTITEKRKDFILNSWIKISDDCLKEYLSRELELTDKGQVKSTTTNIITAIVNPDYCVSHKILNGSVFFDTCSQTIRLIGSIKGESEVNLKAPRKWTDQLTNLLGVEIEMNFGIKYSKGRMEEAVIFIANKRRVNLPKLYMKSLKYDGEDYISKLLPKYLGVDDTALNRWIMEHMLIGMVNRVFYPGCKFDEIMVLTGEQGVGKTSFIEKLALLPDWYCSLNNIKGKDAVSNLVGKIVVELEEFVALKNAKTADEAKLFISTRTSTVRLSYERFSADVDRTCIMIATTNDMTFLGDFSGERRYLPVQVHKEKVGLPVMYDQEKFPQLKGVSREEYSKIVKKDFEGAVAQAVYLFENKLYSPVLPVELRKDLNQVIQMHKNENRHVQNFFEFMDWKDTKSDTPNRVCSGEFLSQYPQTNEKVFAELMANEMADKWELEPTDKSRKFKIDGRVRVSKKFYVRKNMPDFIEVTDDIEIPF</sequence>
<dbReference type="Pfam" id="PF05272">
    <property type="entry name" value="VapE-like_dom"/>
    <property type="match status" value="1"/>
</dbReference>
<dbReference type="PANTHER" id="PTHR34985:SF1">
    <property type="entry name" value="SLR0554 PROTEIN"/>
    <property type="match status" value="1"/>
</dbReference>
<dbReference type="SMR" id="Q0I2C6"/>
<dbReference type="SUPFAM" id="SSF52540">
    <property type="entry name" value="P-loop containing nucleoside triphosphate hydrolases"/>
    <property type="match status" value="1"/>
</dbReference>
<dbReference type="HOGENOM" id="CLU_031869_0_0_6"/>
<proteinExistence type="predicted"/>
<gene>
    <name evidence="2" type="primary">virE</name>
    <name evidence="2" type="ordered locus">HS_0427</name>
</gene>
<dbReference type="eggNOG" id="COG5545">
    <property type="taxonomic scope" value="Bacteria"/>
</dbReference>
<dbReference type="AlphaFoldDB" id="Q0I2C6"/>
<dbReference type="InterPro" id="IPR007936">
    <property type="entry name" value="VapE-like_dom"/>
</dbReference>
<dbReference type="KEGG" id="hso:HS_0427"/>
<dbReference type="EMBL" id="CP000436">
    <property type="protein sequence ID" value="ABI24705.1"/>
    <property type="molecule type" value="Genomic_DNA"/>
</dbReference>
<reference evidence="2" key="1">
    <citation type="submission" date="2006-08" db="EMBL/GenBank/DDBJ databases">
        <title>Complete genome sequence of Haemophilus somnus 129PT.</title>
        <authorList>
            <person name="Copeland A."/>
            <person name="Lucas S."/>
            <person name="Lapidus A."/>
            <person name="Barry K."/>
            <person name="Glavina del Rio T."/>
            <person name="Hammon N."/>
            <person name="Dalin E."/>
            <person name="Tice H."/>
            <person name="Pitluck S."/>
            <person name="Brettin T.S."/>
            <person name="Bruce D."/>
            <person name="Challacombe J.F."/>
            <person name="Chertkov O."/>
            <person name="Detter J.C."/>
            <person name="Gilna P."/>
            <person name="Han S."/>
            <person name="Misra M."/>
            <person name="Tapia R."/>
            <person name="Thayer N.N."/>
            <person name="Xie G."/>
            <person name="Inzana T.J."/>
            <person name="Duncan A.J."/>
            <person name="Siddaramppa S."/>
            <person name="Richardson P."/>
        </authorList>
    </citation>
    <scope>NUCLEOTIDE SEQUENCE</scope>
    <source>
        <strain evidence="2">129PT</strain>
    </source>
</reference>
<feature type="domain" description="Virulence-associated protein E-like" evidence="1">
    <location>
        <begin position="141"/>
        <end position="334"/>
    </location>
</feature>
<evidence type="ECO:0000259" key="1">
    <source>
        <dbReference type="Pfam" id="PF05272"/>
    </source>
</evidence>
<dbReference type="DNASU" id="4239903"/>
<accession>Q0I2C6</accession>
<name>Q0I2C6_HISS1</name>
<evidence type="ECO:0000313" key="2">
    <source>
        <dbReference type="EMBL" id="ABI24705.1"/>
    </source>
</evidence>
<dbReference type="Gene3D" id="3.40.50.300">
    <property type="entry name" value="P-loop containing nucleotide triphosphate hydrolases"/>
    <property type="match status" value="1"/>
</dbReference>
<dbReference type="PANTHER" id="PTHR34985">
    <property type="entry name" value="SLR0554 PROTEIN"/>
    <property type="match status" value="1"/>
</dbReference>
<protein>
    <recommendedName>
        <fullName evidence="1">Virulence-associated protein E-like domain-containing protein</fullName>
    </recommendedName>
</protein>
<organism evidence="2">
    <name type="scientific">Histophilus somni (strain 129Pt)</name>
    <name type="common">Haemophilus somnus</name>
    <dbReference type="NCBI Taxonomy" id="205914"/>
    <lineage>
        <taxon>Bacteria</taxon>
        <taxon>Pseudomonadati</taxon>
        <taxon>Pseudomonadota</taxon>
        <taxon>Gammaproteobacteria</taxon>
        <taxon>Pasteurellales</taxon>
        <taxon>Pasteurellaceae</taxon>
        <taxon>Histophilus</taxon>
    </lineage>
</organism>